<sequence length="57" mass="6336">WTSSAWPNAYVNRVGTEMTETCKLLSSPGNGGEPFKQQRILVVQNSPLQELTESLKN</sequence>
<dbReference type="EMBL" id="FN657760">
    <property type="protein sequence ID" value="CBY43032.1"/>
    <property type="molecule type" value="Genomic_DNA"/>
</dbReference>
<feature type="non-terminal residue" evidence="1">
    <location>
        <position position="1"/>
    </location>
</feature>
<organism evidence="1">
    <name type="scientific">Oikopleura dioica</name>
    <name type="common">Tunicate</name>
    <dbReference type="NCBI Taxonomy" id="34765"/>
    <lineage>
        <taxon>Eukaryota</taxon>
        <taxon>Metazoa</taxon>
        <taxon>Chordata</taxon>
        <taxon>Tunicata</taxon>
        <taxon>Appendicularia</taxon>
        <taxon>Copelata</taxon>
        <taxon>Oikopleuridae</taxon>
        <taxon>Oikopleura</taxon>
    </lineage>
</organism>
<evidence type="ECO:0000313" key="1">
    <source>
        <dbReference type="EMBL" id="CBY43032.1"/>
    </source>
</evidence>
<dbReference type="AlphaFoldDB" id="E4Z5Q4"/>
<name>E4Z5Q4_OIKDI</name>
<accession>E4Z5Q4</accession>
<gene>
    <name evidence="1" type="ORF">GSOID_T00026774001</name>
</gene>
<protein>
    <submittedName>
        <fullName evidence="1">Uncharacterized protein</fullName>
    </submittedName>
</protein>
<reference evidence="1" key="1">
    <citation type="journal article" date="2010" name="Science">
        <title>Plasticity of animal genome architecture unmasked by rapid evolution of a pelagic tunicate.</title>
        <authorList>
            <person name="Denoeud F."/>
            <person name="Henriet S."/>
            <person name="Mungpakdee S."/>
            <person name="Aury J.M."/>
            <person name="Da Silva C."/>
            <person name="Brinkmann H."/>
            <person name="Mikhaleva J."/>
            <person name="Olsen L.C."/>
            <person name="Jubin C."/>
            <person name="Canestro C."/>
            <person name="Bouquet J.M."/>
            <person name="Danks G."/>
            <person name="Poulain J."/>
            <person name="Campsteijn C."/>
            <person name="Adamski M."/>
            <person name="Cross I."/>
            <person name="Yadetie F."/>
            <person name="Muffato M."/>
            <person name="Louis A."/>
            <person name="Butcher S."/>
            <person name="Tsagkogeorga G."/>
            <person name="Konrad A."/>
            <person name="Singh S."/>
            <person name="Jensen M.F."/>
            <person name="Cong E.H."/>
            <person name="Eikeseth-Otteraa H."/>
            <person name="Noel B."/>
            <person name="Anthouard V."/>
            <person name="Porcel B.M."/>
            <person name="Kachouri-Lafond R."/>
            <person name="Nishino A."/>
            <person name="Ugolini M."/>
            <person name="Chourrout P."/>
            <person name="Nishida H."/>
            <person name="Aasland R."/>
            <person name="Huzurbazar S."/>
            <person name="Westhof E."/>
            <person name="Delsuc F."/>
            <person name="Lehrach H."/>
            <person name="Reinhardt R."/>
            <person name="Weissenbach J."/>
            <person name="Roy S.W."/>
            <person name="Artiguenave F."/>
            <person name="Postlethwait J.H."/>
            <person name="Manak J.R."/>
            <person name="Thompson E.M."/>
            <person name="Jaillon O."/>
            <person name="Du Pasquier L."/>
            <person name="Boudinot P."/>
            <person name="Liberles D.A."/>
            <person name="Volff J.N."/>
            <person name="Philippe H."/>
            <person name="Lenhard B."/>
            <person name="Roest Crollius H."/>
            <person name="Wincker P."/>
            <person name="Chourrout D."/>
        </authorList>
    </citation>
    <scope>NUCLEOTIDE SEQUENCE [LARGE SCALE GENOMIC DNA]</scope>
</reference>
<proteinExistence type="predicted"/>
<dbReference type="Proteomes" id="UP000011014">
    <property type="component" value="Unassembled WGS sequence"/>
</dbReference>